<organism evidence="1 2">
    <name type="scientific">Aspergillus wentii DTO 134E9</name>
    <dbReference type="NCBI Taxonomy" id="1073089"/>
    <lineage>
        <taxon>Eukaryota</taxon>
        <taxon>Fungi</taxon>
        <taxon>Dikarya</taxon>
        <taxon>Ascomycota</taxon>
        <taxon>Pezizomycotina</taxon>
        <taxon>Eurotiomycetes</taxon>
        <taxon>Eurotiomycetidae</taxon>
        <taxon>Eurotiales</taxon>
        <taxon>Aspergillaceae</taxon>
        <taxon>Aspergillus</taxon>
        <taxon>Aspergillus subgen. Cremei</taxon>
    </lineage>
</organism>
<dbReference type="OrthoDB" id="2117718at2759"/>
<dbReference type="VEuPathDB" id="FungiDB:ASPWEDRAFT_174330"/>
<reference evidence="2" key="1">
    <citation type="journal article" date="2017" name="Genome Biol.">
        <title>Comparative genomics reveals high biological diversity and specific adaptations in the industrially and medically important fungal genus Aspergillus.</title>
        <authorList>
            <person name="de Vries R.P."/>
            <person name="Riley R."/>
            <person name="Wiebenga A."/>
            <person name="Aguilar-Osorio G."/>
            <person name="Amillis S."/>
            <person name="Uchima C.A."/>
            <person name="Anderluh G."/>
            <person name="Asadollahi M."/>
            <person name="Askin M."/>
            <person name="Barry K."/>
            <person name="Battaglia E."/>
            <person name="Bayram O."/>
            <person name="Benocci T."/>
            <person name="Braus-Stromeyer S.A."/>
            <person name="Caldana C."/>
            <person name="Canovas D."/>
            <person name="Cerqueira G.C."/>
            <person name="Chen F."/>
            <person name="Chen W."/>
            <person name="Choi C."/>
            <person name="Clum A."/>
            <person name="Dos Santos R.A."/>
            <person name="Damasio A.R."/>
            <person name="Diallinas G."/>
            <person name="Emri T."/>
            <person name="Fekete E."/>
            <person name="Flipphi M."/>
            <person name="Freyberg S."/>
            <person name="Gallo A."/>
            <person name="Gournas C."/>
            <person name="Habgood R."/>
            <person name="Hainaut M."/>
            <person name="Harispe M.L."/>
            <person name="Henrissat B."/>
            <person name="Hilden K.S."/>
            <person name="Hope R."/>
            <person name="Hossain A."/>
            <person name="Karabika E."/>
            <person name="Karaffa L."/>
            <person name="Karanyi Z."/>
            <person name="Krasevec N."/>
            <person name="Kuo A."/>
            <person name="Kusch H."/>
            <person name="LaButti K."/>
            <person name="Lagendijk E.L."/>
            <person name="Lapidus A."/>
            <person name="Levasseur A."/>
            <person name="Lindquist E."/>
            <person name="Lipzen A."/>
            <person name="Logrieco A.F."/>
            <person name="MacCabe A."/>
            <person name="Maekelae M.R."/>
            <person name="Malavazi I."/>
            <person name="Melin P."/>
            <person name="Meyer V."/>
            <person name="Mielnichuk N."/>
            <person name="Miskei M."/>
            <person name="Molnar A.P."/>
            <person name="Mule G."/>
            <person name="Ngan C.Y."/>
            <person name="Orejas M."/>
            <person name="Orosz E."/>
            <person name="Ouedraogo J.P."/>
            <person name="Overkamp K.M."/>
            <person name="Park H.-S."/>
            <person name="Perrone G."/>
            <person name="Piumi F."/>
            <person name="Punt P.J."/>
            <person name="Ram A.F."/>
            <person name="Ramon A."/>
            <person name="Rauscher S."/>
            <person name="Record E."/>
            <person name="Riano-Pachon D.M."/>
            <person name="Robert V."/>
            <person name="Roehrig J."/>
            <person name="Ruller R."/>
            <person name="Salamov A."/>
            <person name="Salih N.S."/>
            <person name="Samson R.A."/>
            <person name="Sandor E."/>
            <person name="Sanguinetti M."/>
            <person name="Schuetze T."/>
            <person name="Sepcic K."/>
            <person name="Shelest E."/>
            <person name="Sherlock G."/>
            <person name="Sophianopoulou V."/>
            <person name="Squina F.M."/>
            <person name="Sun H."/>
            <person name="Susca A."/>
            <person name="Todd R.B."/>
            <person name="Tsang A."/>
            <person name="Unkles S.E."/>
            <person name="van de Wiele N."/>
            <person name="van Rossen-Uffink D."/>
            <person name="Oliveira J.V."/>
            <person name="Vesth T.C."/>
            <person name="Visser J."/>
            <person name="Yu J.-H."/>
            <person name="Zhou M."/>
            <person name="Andersen M.R."/>
            <person name="Archer D.B."/>
            <person name="Baker S.E."/>
            <person name="Benoit I."/>
            <person name="Brakhage A.A."/>
            <person name="Braus G.H."/>
            <person name="Fischer R."/>
            <person name="Frisvad J.C."/>
            <person name="Goldman G.H."/>
            <person name="Houbraken J."/>
            <person name="Oakley B."/>
            <person name="Pocsi I."/>
            <person name="Scazzocchio C."/>
            <person name="Seiboth B."/>
            <person name="vanKuyk P.A."/>
            <person name="Wortman J."/>
            <person name="Dyer P.S."/>
            <person name="Grigoriev I.V."/>
        </authorList>
    </citation>
    <scope>NUCLEOTIDE SEQUENCE [LARGE SCALE GENOMIC DNA]</scope>
    <source>
        <strain evidence="2">DTO 134E9</strain>
    </source>
</reference>
<accession>A0A1L9RD92</accession>
<keyword evidence="2" id="KW-1185">Reference proteome</keyword>
<evidence type="ECO:0000313" key="1">
    <source>
        <dbReference type="EMBL" id="OJJ32900.1"/>
    </source>
</evidence>
<dbReference type="SUPFAM" id="SSF56059">
    <property type="entry name" value="Glutathione synthetase ATP-binding domain-like"/>
    <property type="match status" value="1"/>
</dbReference>
<dbReference type="STRING" id="1073089.A0A1L9RD92"/>
<dbReference type="AlphaFoldDB" id="A0A1L9RD92"/>
<protein>
    <submittedName>
        <fullName evidence="1">Uncharacterized protein</fullName>
    </submittedName>
</protein>
<dbReference type="EMBL" id="KV878214">
    <property type="protein sequence ID" value="OJJ32900.1"/>
    <property type="molecule type" value="Genomic_DNA"/>
</dbReference>
<sequence>MKKPSSNLHTIILPSKQGEQYVHPTDSDPTTRQSLIETLHANMLNCSPPHTWTGDIYQTCSPHPVLVTPRHKQQVEVLSEALSAAIIDIVNRWWKDTEARFPERMPIEPFEEDLLRWLDSQPTDVISPFETRAGSWRPDMLLEPAVEGGIENYRICEINARFCWNGFMLTAIGQQALLDMGVGRNGVKGVTDPEIMKNGLNSLYNRDLPLHLCKGEEYGYDIHLYTYYAESIGIKPRFVHPADLRLIESPQSPGGYRLYCLAQDNPQNTITNAAGETLEEVHQIGLELHQRELAAMSAEMLQQLSLRCFSDMRSILLVHDKRLLGIVLQELDNLVARNVLTTEQAAILNRGIVPTTLPGSPQLTDFITQSRKSETLKNAYILKPVRSGKGAGILFGDQLSQEEWLAKLEPMRNPRLVAGMTTYVVQQRVEHNLYKVFLHESDGVQHFPFIGTFMMMHGKFLGLGLWRSGPGRICALSRGGAWICSVEE</sequence>
<dbReference type="GeneID" id="63747057"/>
<evidence type="ECO:0000313" key="2">
    <source>
        <dbReference type="Proteomes" id="UP000184383"/>
    </source>
</evidence>
<dbReference type="RefSeq" id="XP_040686577.1">
    <property type="nucleotide sequence ID" value="XM_040831209.1"/>
</dbReference>
<proteinExistence type="predicted"/>
<dbReference type="Proteomes" id="UP000184383">
    <property type="component" value="Unassembled WGS sequence"/>
</dbReference>
<name>A0A1L9RD92_ASPWE</name>
<gene>
    <name evidence="1" type="ORF">ASPWEDRAFT_174330</name>
</gene>